<feature type="domain" description="DEAD-box RNA helicase Q" evidence="10">
    <location>
        <begin position="433"/>
        <end position="461"/>
    </location>
</feature>
<protein>
    <recommendedName>
        <fullName evidence="1">RNA helicase</fullName>
        <ecNumber evidence="1">3.6.4.13</ecNumber>
    </recommendedName>
</protein>
<feature type="compositionally biased region" description="Low complexity" evidence="7">
    <location>
        <begin position="276"/>
        <end position="288"/>
    </location>
</feature>
<dbReference type="GO" id="GO:0003676">
    <property type="term" value="F:nucleic acid binding"/>
    <property type="evidence" value="ECO:0007669"/>
    <property type="project" value="InterPro"/>
</dbReference>
<keyword evidence="12" id="KW-1185">Reference proteome</keyword>
<dbReference type="Gene3D" id="3.40.50.300">
    <property type="entry name" value="P-loop containing nucleotide triphosphate hydrolases"/>
    <property type="match status" value="2"/>
</dbReference>
<dbReference type="Pfam" id="PF00270">
    <property type="entry name" value="DEAD"/>
    <property type="match status" value="1"/>
</dbReference>
<feature type="compositionally biased region" description="Basic and acidic residues" evidence="7">
    <location>
        <begin position="45"/>
        <end position="103"/>
    </location>
</feature>
<dbReference type="AlphaFoldDB" id="A0A9P1N911"/>
<keyword evidence="3" id="KW-0378">Hydrolase</keyword>
<dbReference type="PROSITE" id="PS51194">
    <property type="entry name" value="HELICASE_CTER"/>
    <property type="match status" value="1"/>
</dbReference>
<name>A0A9P1N911_9PELO</name>
<comment type="caution">
    <text evidence="11">The sequence shown here is derived from an EMBL/GenBank/DDBJ whole genome shotgun (WGS) entry which is preliminary data.</text>
</comment>
<dbReference type="SMART" id="SM00487">
    <property type="entry name" value="DEXDc"/>
    <property type="match status" value="1"/>
</dbReference>
<dbReference type="OrthoDB" id="5871318at2759"/>
<dbReference type="GO" id="GO:0005524">
    <property type="term" value="F:ATP binding"/>
    <property type="evidence" value="ECO:0007669"/>
    <property type="project" value="UniProtKB-KW"/>
</dbReference>
<feature type="compositionally biased region" description="Polar residues" evidence="7">
    <location>
        <begin position="312"/>
        <end position="333"/>
    </location>
</feature>
<reference evidence="11" key="1">
    <citation type="submission" date="2022-11" db="EMBL/GenBank/DDBJ databases">
        <authorList>
            <person name="Kikuchi T."/>
        </authorList>
    </citation>
    <scope>NUCLEOTIDE SEQUENCE</scope>
    <source>
        <strain evidence="11">PS1010</strain>
    </source>
</reference>
<keyword evidence="4" id="KW-0347">Helicase</keyword>
<evidence type="ECO:0000256" key="1">
    <source>
        <dbReference type="ARBA" id="ARBA00012552"/>
    </source>
</evidence>
<proteinExistence type="predicted"/>
<sequence length="934" mass="105522">MAFGENNDFGRNSQRRNDDRGGSYNNRRNEEGGERQERSFNSSRQNDDDRGYRNQSDDQRRSRNYEEGRDRNYVDRREHREFSGRDNGQDDYQKGNYNREDNSRGTGFRQPTGFPENTRHNNPRDDGRDNQQKSNQRYDESRQSQRNFGDREDGYRRYSDQDNGRNNGGYQGRNSDSGNRDRQQQDNRGGYQGGNGYNQRGGNHEEFGNRNGYQGGNRNDDRFGNQDNRRNDGRNNDRNEYPDNRRNYDRGNGHQDNGRYDNRGNGYQDNRRNDNRSGSGYNNSQSGGFDNRDGGFQRNNDNGGYRRNDQGYQNGRNNEGFGNSGNDRYNNRSNDGFRGFGGQSGGFNNSGGFTDSGNRGSYNNGGGSGGYPGSGGGFRGGEEQRDRAPRDWMPQHDETDDLFRRTQEMVQNLDIQEDRKLEIKNSDFDQQLTSWENSGLNPLILSNVKRLNYTHLRPIQAAVIPQIMRGYDVCGQAETSGGKTAAFGLPVIHKILEYPQAERDSVGRSSAPYSIILAPTRELAKQIYDNLIMFSNGTDVQIRLVYGEMNRWECLRKIQEGCHILVGTCGRVMDYIQRGEVTCKNLRFFILDEADRLLDDLQKGSGTHLSTIMNDQHFMGSHEQRQTLLFSATFNRQVEMAARDFMKRLPGFDDVVRIVITQGRINKRVQLHFLRANNVAEKNDELDKLLKQVGPNGRVPRTLIFVEQKKRTDYVAIELSKSGVKAQSINGDRPQNIRESTLNDFKRGVIDVLVGTDVCSRGLDIADLDRVINFDVPKASVESATDTFIHRVGRTGRLKEGHAYTFVNLSEQNDTALIPSFIELMTNMGREQQIPDWMKNYRSGCGGGGYGGGVSSGSFNPGGFGGYGGYSSSSNPTGGSSGFQPSSFTAPPSSSFGASGFGNNPMPKKEEENSEAKAENEEKKETVEEEDDEW</sequence>
<feature type="compositionally biased region" description="Basic and acidic residues" evidence="7">
    <location>
        <begin position="380"/>
        <end position="396"/>
    </location>
</feature>
<feature type="domain" description="Helicase C-terminal" evidence="9">
    <location>
        <begin position="685"/>
        <end position="842"/>
    </location>
</feature>
<feature type="compositionally biased region" description="Low complexity" evidence="7">
    <location>
        <begin position="350"/>
        <end position="362"/>
    </location>
</feature>
<dbReference type="InterPro" id="IPR001650">
    <property type="entry name" value="Helicase_C-like"/>
</dbReference>
<feature type="domain" description="Helicase ATP-binding" evidence="8">
    <location>
        <begin position="464"/>
        <end position="652"/>
    </location>
</feature>
<dbReference type="EC" id="3.6.4.13" evidence="1"/>
<evidence type="ECO:0000259" key="10">
    <source>
        <dbReference type="PROSITE" id="PS51195"/>
    </source>
</evidence>
<dbReference type="Pfam" id="PF00271">
    <property type="entry name" value="Helicase_C"/>
    <property type="match status" value="1"/>
</dbReference>
<dbReference type="InterPro" id="IPR014001">
    <property type="entry name" value="Helicase_ATP-bd"/>
</dbReference>
<accession>A0A9P1N911</accession>
<dbReference type="CDD" id="cd18787">
    <property type="entry name" value="SF2_C_DEAD"/>
    <property type="match status" value="1"/>
</dbReference>
<evidence type="ECO:0000259" key="9">
    <source>
        <dbReference type="PROSITE" id="PS51194"/>
    </source>
</evidence>
<feature type="short sequence motif" description="Q motif" evidence="6">
    <location>
        <begin position="433"/>
        <end position="461"/>
    </location>
</feature>
<evidence type="ECO:0000256" key="2">
    <source>
        <dbReference type="ARBA" id="ARBA00022741"/>
    </source>
</evidence>
<feature type="compositionally biased region" description="Gly residues" evidence="7">
    <location>
        <begin position="338"/>
        <end position="349"/>
    </location>
</feature>
<evidence type="ECO:0000313" key="12">
    <source>
        <dbReference type="Proteomes" id="UP001152747"/>
    </source>
</evidence>
<dbReference type="PROSITE" id="PS51195">
    <property type="entry name" value="Q_MOTIF"/>
    <property type="match status" value="1"/>
</dbReference>
<keyword evidence="5" id="KW-0067">ATP-binding</keyword>
<gene>
    <name evidence="11" type="ORF">CAMP_LOCUS14914</name>
</gene>
<dbReference type="EMBL" id="CANHGI010000005">
    <property type="protein sequence ID" value="CAI5452277.1"/>
    <property type="molecule type" value="Genomic_DNA"/>
</dbReference>
<dbReference type="InterPro" id="IPR011545">
    <property type="entry name" value="DEAD/DEAH_box_helicase_dom"/>
</dbReference>
<evidence type="ECO:0000313" key="11">
    <source>
        <dbReference type="EMBL" id="CAI5452277.1"/>
    </source>
</evidence>
<dbReference type="InterPro" id="IPR014014">
    <property type="entry name" value="RNA_helicase_DEAD_Q_motif"/>
</dbReference>
<dbReference type="GO" id="GO:0003724">
    <property type="term" value="F:RNA helicase activity"/>
    <property type="evidence" value="ECO:0007669"/>
    <property type="project" value="UniProtKB-EC"/>
</dbReference>
<feature type="compositionally biased region" description="Basic and acidic residues" evidence="7">
    <location>
        <begin position="907"/>
        <end position="926"/>
    </location>
</feature>
<feature type="compositionally biased region" description="Basic and acidic residues" evidence="7">
    <location>
        <begin position="15"/>
        <end position="38"/>
    </location>
</feature>
<dbReference type="GO" id="GO:0043186">
    <property type="term" value="C:P granule"/>
    <property type="evidence" value="ECO:0007669"/>
    <property type="project" value="UniProtKB-ARBA"/>
</dbReference>
<dbReference type="SMART" id="SM00490">
    <property type="entry name" value="HELICc"/>
    <property type="match status" value="1"/>
</dbReference>
<dbReference type="GO" id="GO:0016787">
    <property type="term" value="F:hydrolase activity"/>
    <property type="evidence" value="ECO:0007669"/>
    <property type="project" value="UniProtKB-KW"/>
</dbReference>
<keyword evidence="2" id="KW-0547">Nucleotide-binding</keyword>
<dbReference type="PROSITE" id="PS00039">
    <property type="entry name" value="DEAD_ATP_HELICASE"/>
    <property type="match status" value="1"/>
</dbReference>
<feature type="compositionally biased region" description="Gly residues" evidence="7">
    <location>
        <begin position="363"/>
        <end position="379"/>
    </location>
</feature>
<feature type="compositionally biased region" description="Basic and acidic residues" evidence="7">
    <location>
        <begin position="218"/>
        <end position="262"/>
    </location>
</feature>
<evidence type="ECO:0000259" key="8">
    <source>
        <dbReference type="PROSITE" id="PS51192"/>
    </source>
</evidence>
<feature type="compositionally biased region" description="Low complexity" evidence="7">
    <location>
        <begin position="885"/>
        <end position="902"/>
    </location>
</feature>
<evidence type="ECO:0000256" key="5">
    <source>
        <dbReference type="ARBA" id="ARBA00022840"/>
    </source>
</evidence>
<feature type="compositionally biased region" description="Basic and acidic residues" evidence="7">
    <location>
        <begin position="117"/>
        <end position="163"/>
    </location>
</feature>
<feature type="region of interest" description="Disordered" evidence="7">
    <location>
        <begin position="873"/>
        <end position="934"/>
    </location>
</feature>
<dbReference type="PANTHER" id="PTHR47958">
    <property type="entry name" value="ATP-DEPENDENT RNA HELICASE DBP3"/>
    <property type="match status" value="1"/>
</dbReference>
<dbReference type="InterPro" id="IPR000629">
    <property type="entry name" value="RNA-helicase_DEAD-box_CS"/>
</dbReference>
<evidence type="ECO:0000256" key="3">
    <source>
        <dbReference type="ARBA" id="ARBA00022801"/>
    </source>
</evidence>
<evidence type="ECO:0000256" key="7">
    <source>
        <dbReference type="SAM" id="MobiDB-lite"/>
    </source>
</evidence>
<dbReference type="Proteomes" id="UP001152747">
    <property type="component" value="Unassembled WGS sequence"/>
</dbReference>
<feature type="region of interest" description="Disordered" evidence="7">
    <location>
        <begin position="1"/>
        <end position="396"/>
    </location>
</feature>
<dbReference type="PROSITE" id="PS51192">
    <property type="entry name" value="HELICASE_ATP_BIND_1"/>
    <property type="match status" value="1"/>
</dbReference>
<organism evidence="11 12">
    <name type="scientific">Caenorhabditis angaria</name>
    <dbReference type="NCBI Taxonomy" id="860376"/>
    <lineage>
        <taxon>Eukaryota</taxon>
        <taxon>Metazoa</taxon>
        <taxon>Ecdysozoa</taxon>
        <taxon>Nematoda</taxon>
        <taxon>Chromadorea</taxon>
        <taxon>Rhabditida</taxon>
        <taxon>Rhabditina</taxon>
        <taxon>Rhabditomorpha</taxon>
        <taxon>Rhabditoidea</taxon>
        <taxon>Rhabditidae</taxon>
        <taxon>Peloderinae</taxon>
        <taxon>Caenorhabditis</taxon>
    </lineage>
</organism>
<evidence type="ECO:0000256" key="6">
    <source>
        <dbReference type="PROSITE-ProRule" id="PRU00552"/>
    </source>
</evidence>
<dbReference type="InterPro" id="IPR027417">
    <property type="entry name" value="P-loop_NTPase"/>
</dbReference>
<dbReference type="SUPFAM" id="SSF52540">
    <property type="entry name" value="P-loop containing nucleoside triphosphate hydrolases"/>
    <property type="match status" value="1"/>
</dbReference>
<evidence type="ECO:0000256" key="4">
    <source>
        <dbReference type="ARBA" id="ARBA00022806"/>
    </source>
</evidence>